<name>B9XRQ1_PEDPL</name>
<dbReference type="RefSeq" id="WP_007418484.1">
    <property type="nucleotide sequence ID" value="NZ_ABOX02000067.1"/>
</dbReference>
<dbReference type="EMBL" id="ABOX02000067">
    <property type="protein sequence ID" value="EEF57466.1"/>
    <property type="molecule type" value="Genomic_DNA"/>
</dbReference>
<sequence length="170" mass="19563">MNELEPPDSHYAQAAQGWLELGNTAEAVSELEKISNAGVNHPEVLTVRWNICAIEEKWNEAIIIANRIVETSPEYPFGWIHRSYAFHELKRTQEAFDLLQPAADRFPELSLIPYNLACYCCQLCKFQESIHWLEKAFRIGDPREIKQMALEDPDLQPLKSEISKLSKSIH</sequence>
<dbReference type="InterPro" id="IPR011990">
    <property type="entry name" value="TPR-like_helical_dom_sf"/>
</dbReference>
<proteinExistence type="predicted"/>
<keyword evidence="2" id="KW-1185">Reference proteome</keyword>
<dbReference type="NCBIfam" id="NF047558">
    <property type="entry name" value="TPR_END_plus"/>
    <property type="match status" value="1"/>
</dbReference>
<dbReference type="STRING" id="320771.Cflav_PD0500"/>
<evidence type="ECO:0000313" key="2">
    <source>
        <dbReference type="Proteomes" id="UP000003688"/>
    </source>
</evidence>
<protein>
    <submittedName>
        <fullName evidence="1">Uncharacterized protein</fullName>
    </submittedName>
</protein>
<accession>B9XRQ1</accession>
<dbReference type="Proteomes" id="UP000003688">
    <property type="component" value="Unassembled WGS sequence"/>
</dbReference>
<dbReference type="SUPFAM" id="SSF48452">
    <property type="entry name" value="TPR-like"/>
    <property type="match status" value="1"/>
</dbReference>
<evidence type="ECO:0000313" key="1">
    <source>
        <dbReference type="EMBL" id="EEF57466.1"/>
    </source>
</evidence>
<dbReference type="Gene3D" id="1.25.40.10">
    <property type="entry name" value="Tetratricopeptide repeat domain"/>
    <property type="match status" value="1"/>
</dbReference>
<comment type="caution">
    <text evidence="1">The sequence shown here is derived from an EMBL/GenBank/DDBJ whole genome shotgun (WGS) entry which is preliminary data.</text>
</comment>
<organism evidence="1 2">
    <name type="scientific">Pedosphaera parvula (strain Ellin514)</name>
    <dbReference type="NCBI Taxonomy" id="320771"/>
    <lineage>
        <taxon>Bacteria</taxon>
        <taxon>Pseudomonadati</taxon>
        <taxon>Verrucomicrobiota</taxon>
        <taxon>Pedosphaerae</taxon>
        <taxon>Pedosphaerales</taxon>
        <taxon>Pedosphaeraceae</taxon>
        <taxon>Pedosphaera</taxon>
    </lineage>
</organism>
<gene>
    <name evidence="1" type="ORF">Cflav_PD0500</name>
</gene>
<reference evidence="1 2" key="1">
    <citation type="journal article" date="2011" name="J. Bacteriol.">
        <title>Genome sequence of 'Pedosphaera parvula' Ellin514, an aerobic Verrucomicrobial isolate from pasture soil.</title>
        <authorList>
            <person name="Kant R."/>
            <person name="van Passel M.W."/>
            <person name="Sangwan P."/>
            <person name="Palva A."/>
            <person name="Lucas S."/>
            <person name="Copeland A."/>
            <person name="Lapidus A."/>
            <person name="Glavina Del Rio T."/>
            <person name="Dalin E."/>
            <person name="Tice H."/>
            <person name="Bruce D."/>
            <person name="Goodwin L."/>
            <person name="Pitluck S."/>
            <person name="Chertkov O."/>
            <person name="Larimer F.W."/>
            <person name="Land M.L."/>
            <person name="Hauser L."/>
            <person name="Brettin T.S."/>
            <person name="Detter J.C."/>
            <person name="Han S."/>
            <person name="de Vos W.M."/>
            <person name="Janssen P.H."/>
            <person name="Smidt H."/>
        </authorList>
    </citation>
    <scope>NUCLEOTIDE SEQUENCE [LARGE SCALE GENOMIC DNA]</scope>
    <source>
        <strain evidence="1 2">Ellin514</strain>
    </source>
</reference>
<dbReference type="AlphaFoldDB" id="B9XRQ1"/>